<dbReference type="InterPro" id="IPR013783">
    <property type="entry name" value="Ig-like_fold"/>
</dbReference>
<feature type="transmembrane region" description="Helical" evidence="8">
    <location>
        <begin position="1934"/>
        <end position="1954"/>
    </location>
</feature>
<feature type="domain" description="Fibronectin type-III" evidence="9">
    <location>
        <begin position="125"/>
        <end position="220"/>
    </location>
</feature>
<dbReference type="Gene3D" id="3.40.50.300">
    <property type="entry name" value="P-loop containing nucleotide triphosphate hydrolases"/>
    <property type="match status" value="2"/>
</dbReference>
<dbReference type="InterPro" id="IPR003961">
    <property type="entry name" value="FN3_dom"/>
</dbReference>
<dbReference type="InterPro" id="IPR026082">
    <property type="entry name" value="ABCA"/>
</dbReference>
<dbReference type="PROSITE" id="PS50853">
    <property type="entry name" value="FN3"/>
    <property type="match status" value="3"/>
</dbReference>
<feature type="region of interest" description="Disordered" evidence="7">
    <location>
        <begin position="1254"/>
        <end position="1274"/>
    </location>
</feature>
<proteinExistence type="predicted"/>
<keyword evidence="2 8" id="KW-0812">Transmembrane</keyword>
<feature type="transmembrane region" description="Helical" evidence="8">
    <location>
        <begin position="667"/>
        <end position="689"/>
    </location>
</feature>
<evidence type="ECO:0000256" key="6">
    <source>
        <dbReference type="ARBA" id="ARBA00023136"/>
    </source>
</evidence>
<dbReference type="Pfam" id="PF00041">
    <property type="entry name" value="fn3"/>
    <property type="match status" value="1"/>
</dbReference>
<evidence type="ECO:0000259" key="10">
    <source>
        <dbReference type="PROSITE" id="PS50893"/>
    </source>
</evidence>
<evidence type="ECO:0000313" key="11">
    <source>
        <dbReference type="EMBL" id="CAK0834393.1"/>
    </source>
</evidence>
<feature type="transmembrane region" description="Helical" evidence="8">
    <location>
        <begin position="1855"/>
        <end position="1880"/>
    </location>
</feature>
<evidence type="ECO:0000256" key="1">
    <source>
        <dbReference type="ARBA" id="ARBA00004141"/>
    </source>
</evidence>
<comment type="subcellular location">
    <subcellularLocation>
        <location evidence="1">Membrane</location>
        <topology evidence="1">Multi-pass membrane protein</topology>
    </subcellularLocation>
</comment>
<dbReference type="InterPro" id="IPR027417">
    <property type="entry name" value="P-loop_NTPase"/>
</dbReference>
<evidence type="ECO:0000256" key="3">
    <source>
        <dbReference type="ARBA" id="ARBA00022741"/>
    </source>
</evidence>
<dbReference type="Gene3D" id="2.60.40.10">
    <property type="entry name" value="Immunoglobulins"/>
    <property type="match status" value="4"/>
</dbReference>
<feature type="transmembrane region" description="Helical" evidence="8">
    <location>
        <begin position="742"/>
        <end position="762"/>
    </location>
</feature>
<sequence length="2182" mass="231496">MVAALNLVTDTNALSDQPPALSDGACGYAAEVPLPPVAIYFSYPGTGEVYARWPPSPSDGGAAIEFYELTMNNGWAATNAPDDRDHIVQDCDQGDVVSFQVRARNAVGWGEYSSAFSAVCAAAPPMMDPVQRTISTRTSIKVEWSPPSVDGGAPVSSYRLYRATGNGALYQVYAGTDTEFDSVGLATGTTYRFVVTSVNVAGEGPQHEPVQMLCSGTPGAPVDFQISQVSSFEAVASWTPPADDGGTEIIRYEIWYTDDMSAGAAIDRLAWSGSGTVSDVLVFSSGTSLKVQVASVNVINDQNYIPGTRADAITHYMAVPSQPPVVYLAASTLLSVTLAWSEPADTGGLPPTSYTVHVDDGLGGPFTQVYNDNLLTYTHVGMATRAALQFVEQFVLMSPPARLAARAGMALRGGGMGGTARRRQLGALLRKGLLSRRRRWVSSLAELLLPVVLALPLAGVRVLGGDEVVPVKTSVERAVELGDPFATRYAARLCRGGAIFAVAPEGRLGREFRAFLRGRFALLGVWPFGWPRLVPFPSREEVDGYVALDDYGSKARPALCGAISFDDELGGQYTLRLNGTIGGNRNAPCGGVDTRRTTTGRAIDAKLTSKDWYACSGFLALQKLADEFLLERQGISTEGPWRLDLTAVPFPTPSYKSRNALSAAREVIALASVLFFAYAAGQAAGRVVAEREMKLLEAMKLMGLEDHVRFIAHVAEVMPMFAIYGAEFGVSLSLCVFTRSSLVLLVTFFSAAGLAMATMALAASALFGIAKTASLSVVVGSFLLSRFPVQSAWACLLPPVALTQGLNRIVEFELQDIGLQRSNIWDELGFSCSMGFLLALQIVSVPSYLAIWIYLERVVPRQYGTAPCPWYRPWELAAAIPSGRAGALAGAVKRQRVSSGAASVVEDSMTVDCMVEVSDVRKEFVVEGRRRSHTIVAVRSLDLGMAEGEILALLGHNGAGKSTTVGMLTGVLRPTRGRVTVYGCDVALQPAEARRHLGVCPQYDILFEDLTAAEHLELAWALKGAGKGSAVTCEGLLHDVGLSGALGTAVPAGALSSGRRRALNVALAFVGDPRFLVLDEPTSGMDPFVRRSMWDVLKRSRPRRAICLSTHYMEEAEMLGDQVCIMSAGAMQCYGSPDWLKVRLGSGYTLSLSRASSSGNGRTPSESSTRLALEQLLERLPTEALRREAARGGLRVAGCTAAEAVLRLPFQAAQELPALLRYLDEQKHGLGFASLTVSATTLEELFVRLADGEAGAAPAPPQSSPPAPAGTAAVARGAPAPMAMGTAASMSALVAELARPSEAARGLAVRQAGALLQRRWLSVQRNKRSLLCMCLLPLAFNAIGLASIWSSFELDSPPLELLGTAADLNPKLGGAEPRAVLPFGAIGSSWQSARPYQLLQGGMRMGVWNKLDYLRADLPTNKSLWRAVTPRRWREAVQIEVLSESGGQGGVDGVVDLSKYREMREKGAPEFVIRKVMEKDGVPSGAVQQFFADPGLSPVPGTAQGDNGSVRVAVGLQDRAQISVDSARQEATLEFKFGQAPLRADVARAKLQREELAACASGGPGRAALAELATEKLGEDRRGMGISWFPQDMQSGGAPPFAQRAFLEQSGVSPEDVKTLIATISADSVPPEFRGQLERCARWQAFALALLNSSDKQAASRYGAFFIEATRPALRRARLAVFYNGSAPHSAPLFLGQLQRAIVASGARSAVAAREAARGVRVVNWPLPLTKWQREKAFSSQGFTFFTMSLIGAAFLPASVAADASRDVCGGIVRQQQVAGAPASVFVAAGCVADTLLVLPPLLTQLFFIKAFELAVFVDCLNVVAVLLALYSVASVLQAYALVPSFRTPSAAQNAALALNVGAGFIMGVICWILCIPFLGSTANRLGRAVELLGRLSPAFNLANAILTIPGTALPGFSSVHGLDPLDWRVTGEALAALAANIVAFGSVAVLRSWGGGPKFPTRTAAAVAAAGGRTPGAGGPVFLTEDPRAPPEVLEERQATERELQPGRAAADSAALVVSELSVSFLRGGGRACGSRCCGWRACEEQPALGPLSLVVPRGAVLGLLGVSGSGKSVALRCLAGALPAEAAVRGSARLCGRALLGRARRRQAGEAGWCPQDDNQLSPGLTVGEQIRLFGRLRGLRGPGLEEEARWLVRALDLGAYDEPRAWAPPDRDDDDDDDD</sequence>
<dbReference type="InterPro" id="IPR003439">
    <property type="entry name" value="ABC_transporter-like_ATP-bd"/>
</dbReference>
<evidence type="ECO:0000256" key="2">
    <source>
        <dbReference type="ARBA" id="ARBA00022692"/>
    </source>
</evidence>
<dbReference type="SUPFAM" id="SSF49265">
    <property type="entry name" value="Fibronectin type III"/>
    <property type="match status" value="2"/>
</dbReference>
<dbReference type="Pfam" id="PF12698">
    <property type="entry name" value="ABC2_membrane_3"/>
    <property type="match status" value="1"/>
</dbReference>
<feature type="transmembrane region" description="Helical" evidence="8">
    <location>
        <begin position="828"/>
        <end position="855"/>
    </location>
</feature>
<dbReference type="InterPro" id="IPR003593">
    <property type="entry name" value="AAA+_ATPase"/>
</dbReference>
<feature type="domain" description="Fibronectin type-III" evidence="9">
    <location>
        <begin position="221"/>
        <end position="321"/>
    </location>
</feature>
<keyword evidence="12" id="KW-1185">Reference proteome</keyword>
<gene>
    <name evidence="11" type="ORF">PCOR1329_LOCUS31827</name>
</gene>
<feature type="transmembrane region" description="Helical" evidence="8">
    <location>
        <begin position="1892"/>
        <end position="1914"/>
    </location>
</feature>
<keyword evidence="5 8" id="KW-1133">Transmembrane helix</keyword>
<dbReference type="PANTHER" id="PTHR19229">
    <property type="entry name" value="ATP-BINDING CASSETTE TRANSPORTER SUBFAMILY A ABCA"/>
    <property type="match status" value="1"/>
</dbReference>
<keyword evidence="3" id="KW-0547">Nucleotide-binding</keyword>
<keyword evidence="6 8" id="KW-0472">Membrane</keyword>
<dbReference type="InterPro" id="IPR013525">
    <property type="entry name" value="ABC2_TM"/>
</dbReference>
<feature type="transmembrane region" description="Helical" evidence="8">
    <location>
        <begin position="710"/>
        <end position="730"/>
    </location>
</feature>
<evidence type="ECO:0000256" key="7">
    <source>
        <dbReference type="SAM" id="MobiDB-lite"/>
    </source>
</evidence>
<organism evidence="11 12">
    <name type="scientific">Prorocentrum cordatum</name>
    <dbReference type="NCBI Taxonomy" id="2364126"/>
    <lineage>
        <taxon>Eukaryota</taxon>
        <taxon>Sar</taxon>
        <taxon>Alveolata</taxon>
        <taxon>Dinophyceae</taxon>
        <taxon>Prorocentrales</taxon>
        <taxon>Prorocentraceae</taxon>
        <taxon>Prorocentrum</taxon>
    </lineage>
</organism>
<evidence type="ECO:0000313" key="12">
    <source>
        <dbReference type="Proteomes" id="UP001189429"/>
    </source>
</evidence>
<dbReference type="CDD" id="cd03263">
    <property type="entry name" value="ABC_subfamily_A"/>
    <property type="match status" value="1"/>
</dbReference>
<feature type="domain" description="Fibronectin type-III" evidence="9">
    <location>
        <begin position="35"/>
        <end position="123"/>
    </location>
</feature>
<dbReference type="Pfam" id="PF00005">
    <property type="entry name" value="ABC_tran"/>
    <property type="match status" value="2"/>
</dbReference>
<reference evidence="11" key="1">
    <citation type="submission" date="2023-10" db="EMBL/GenBank/DDBJ databases">
        <authorList>
            <person name="Chen Y."/>
            <person name="Shah S."/>
            <person name="Dougan E. K."/>
            <person name="Thang M."/>
            <person name="Chan C."/>
        </authorList>
    </citation>
    <scope>NUCLEOTIDE SEQUENCE [LARGE SCALE GENOMIC DNA]</scope>
</reference>
<dbReference type="SUPFAM" id="SSF52540">
    <property type="entry name" value="P-loop containing nucleoside triphosphate hydrolases"/>
    <property type="match status" value="2"/>
</dbReference>
<feature type="transmembrane region" description="Helical" evidence="8">
    <location>
        <begin position="1785"/>
        <end position="1808"/>
    </location>
</feature>
<comment type="caution">
    <text evidence="11">The sequence shown here is derived from an EMBL/GenBank/DDBJ whole genome shotgun (WGS) entry which is preliminary data.</text>
</comment>
<dbReference type="InterPro" id="IPR036116">
    <property type="entry name" value="FN3_sf"/>
</dbReference>
<dbReference type="PROSITE" id="PS50893">
    <property type="entry name" value="ABC_TRANSPORTER_2"/>
    <property type="match status" value="1"/>
</dbReference>
<dbReference type="EMBL" id="CAUYUJ010012669">
    <property type="protein sequence ID" value="CAK0834393.1"/>
    <property type="molecule type" value="Genomic_DNA"/>
</dbReference>
<evidence type="ECO:0000259" key="9">
    <source>
        <dbReference type="PROSITE" id="PS50853"/>
    </source>
</evidence>
<feature type="transmembrane region" description="Helical" evidence="8">
    <location>
        <begin position="1820"/>
        <end position="1843"/>
    </location>
</feature>
<feature type="compositionally biased region" description="Pro residues" evidence="7">
    <location>
        <begin position="1258"/>
        <end position="1268"/>
    </location>
</feature>
<dbReference type="Proteomes" id="UP001189429">
    <property type="component" value="Unassembled WGS sequence"/>
</dbReference>
<keyword evidence="4" id="KW-0067">ATP-binding</keyword>
<evidence type="ECO:0000256" key="8">
    <source>
        <dbReference type="SAM" id="Phobius"/>
    </source>
</evidence>
<evidence type="ECO:0000256" key="4">
    <source>
        <dbReference type="ARBA" id="ARBA00022840"/>
    </source>
</evidence>
<accession>A0ABN9SR35</accession>
<dbReference type="SMART" id="SM00382">
    <property type="entry name" value="AAA"/>
    <property type="match status" value="1"/>
</dbReference>
<evidence type="ECO:0000256" key="5">
    <source>
        <dbReference type="ARBA" id="ARBA00022989"/>
    </source>
</evidence>
<protein>
    <submittedName>
        <fullName evidence="11">Uncharacterized protein</fullName>
    </submittedName>
</protein>
<dbReference type="CDD" id="cd00063">
    <property type="entry name" value="FN3"/>
    <property type="match status" value="3"/>
</dbReference>
<feature type="domain" description="ABC transporter" evidence="10">
    <location>
        <begin position="915"/>
        <end position="1153"/>
    </location>
</feature>
<name>A0ABN9SR35_9DINO</name>
<dbReference type="SMART" id="SM00060">
    <property type="entry name" value="FN3"/>
    <property type="match status" value="3"/>
</dbReference>